<sequence>MDTTEPLKHEDTQDKMDPAVGASGDDGDSLGTAAPDSPMGKQAPGDGPSSEASEGTQDPEDEYTDILGNKTLLKKVLTAGTGPRPNMQERVKIILLQEMPELGTTLPEQTLEFVLGQGDVAQALDLAVALMNIGEKAQVISGYQYMYGEVGMPPDVPAKTNFKLTVTLLEKKKERGNYYFRRKEFERSINSYSFALKVLEPENLRKEGADNLQKALEFRAIVQCNNSAAFFKLEAYEPARKAAEESIKLLASHTKAYIRLGQAQEKLGNADKAIVAYKKALEQDATNKWLHSELSRLTKVNHNKKKDQREMYSKMFWGSNPPDMSNSGKAKPSKAEPVNWLKLGGLGFIGFILTGLASFGIQRYLNQS</sequence>
<keyword evidence="4" id="KW-0472">Membrane</keyword>
<evidence type="ECO:0000256" key="1">
    <source>
        <dbReference type="ARBA" id="ARBA00022737"/>
    </source>
</evidence>
<evidence type="ECO:0000313" key="6">
    <source>
        <dbReference type="EMBL" id="WAR00203.1"/>
    </source>
</evidence>
<keyword evidence="4" id="KW-0812">Transmembrane</keyword>
<dbReference type="EMBL" id="CP111014">
    <property type="protein sequence ID" value="WAR00203.1"/>
    <property type="molecule type" value="Genomic_DNA"/>
</dbReference>
<dbReference type="PANTHER" id="PTHR46512:SF1">
    <property type="entry name" value="PEPTIDYLPROLYL ISOMERASE"/>
    <property type="match status" value="1"/>
</dbReference>
<dbReference type="SMART" id="SM00028">
    <property type="entry name" value="TPR"/>
    <property type="match status" value="3"/>
</dbReference>
<evidence type="ECO:0000256" key="3">
    <source>
        <dbReference type="SAM" id="MobiDB-lite"/>
    </source>
</evidence>
<keyword evidence="7" id="KW-1185">Reference proteome</keyword>
<dbReference type="Gene3D" id="1.25.40.10">
    <property type="entry name" value="Tetratricopeptide repeat domain"/>
    <property type="match status" value="1"/>
</dbReference>
<dbReference type="InterPro" id="IPR050754">
    <property type="entry name" value="FKBP4/5/8-like"/>
</dbReference>
<reference evidence="6" key="1">
    <citation type="submission" date="2022-11" db="EMBL/GenBank/DDBJ databases">
        <title>Centuries of genome instability and evolution in soft-shell clam transmissible cancer (bioRxiv).</title>
        <authorList>
            <person name="Hart S.F.M."/>
            <person name="Yonemitsu M.A."/>
            <person name="Giersch R.M."/>
            <person name="Beal B.F."/>
            <person name="Arriagada G."/>
            <person name="Davis B.W."/>
            <person name="Ostrander E.A."/>
            <person name="Goff S.P."/>
            <person name="Metzger M.J."/>
        </authorList>
    </citation>
    <scope>NUCLEOTIDE SEQUENCE</scope>
    <source>
        <strain evidence="6">MELC-2E11</strain>
        <tissue evidence="6">Siphon/mantle</tissue>
    </source>
</reference>
<feature type="compositionally biased region" description="Basic and acidic residues" evidence="3">
    <location>
        <begin position="1"/>
        <end position="17"/>
    </location>
</feature>
<dbReference type="Pfam" id="PF00515">
    <property type="entry name" value="TPR_1"/>
    <property type="match status" value="1"/>
</dbReference>
<dbReference type="Pfam" id="PF00254">
    <property type="entry name" value="FKBP_C"/>
    <property type="match status" value="1"/>
</dbReference>
<keyword evidence="4" id="KW-1133">Transmembrane helix</keyword>
<accession>A0ABY7DU49</accession>
<feature type="transmembrane region" description="Helical" evidence="4">
    <location>
        <begin position="340"/>
        <end position="361"/>
    </location>
</feature>
<keyword evidence="1" id="KW-0677">Repeat</keyword>
<dbReference type="Gene3D" id="3.10.50.40">
    <property type="match status" value="1"/>
</dbReference>
<dbReference type="SUPFAM" id="SSF48452">
    <property type="entry name" value="TPR-like"/>
    <property type="match status" value="1"/>
</dbReference>
<organism evidence="6 7">
    <name type="scientific">Mya arenaria</name>
    <name type="common">Soft-shell clam</name>
    <dbReference type="NCBI Taxonomy" id="6604"/>
    <lineage>
        <taxon>Eukaryota</taxon>
        <taxon>Metazoa</taxon>
        <taxon>Spiralia</taxon>
        <taxon>Lophotrochozoa</taxon>
        <taxon>Mollusca</taxon>
        <taxon>Bivalvia</taxon>
        <taxon>Autobranchia</taxon>
        <taxon>Heteroconchia</taxon>
        <taxon>Euheterodonta</taxon>
        <taxon>Imparidentia</taxon>
        <taxon>Neoheterodontei</taxon>
        <taxon>Myida</taxon>
        <taxon>Myoidea</taxon>
        <taxon>Myidae</taxon>
        <taxon>Mya</taxon>
    </lineage>
</organism>
<protein>
    <submittedName>
        <fullName evidence="6">FKBP8-like protein</fullName>
    </submittedName>
</protein>
<evidence type="ECO:0000256" key="4">
    <source>
        <dbReference type="SAM" id="Phobius"/>
    </source>
</evidence>
<evidence type="ECO:0000256" key="2">
    <source>
        <dbReference type="ARBA" id="ARBA00022803"/>
    </source>
</evidence>
<keyword evidence="2" id="KW-0802">TPR repeat</keyword>
<feature type="domain" description="PPIase FKBP-type" evidence="5">
    <location>
        <begin position="108"/>
        <end position="169"/>
    </location>
</feature>
<dbReference type="Proteomes" id="UP001164746">
    <property type="component" value="Chromosome 3"/>
</dbReference>
<dbReference type="InterPro" id="IPR019734">
    <property type="entry name" value="TPR_rpt"/>
</dbReference>
<proteinExistence type="predicted"/>
<name>A0ABY7DU49_MYAAR</name>
<dbReference type="InterPro" id="IPR046357">
    <property type="entry name" value="PPIase_dom_sf"/>
</dbReference>
<feature type="region of interest" description="Disordered" evidence="3">
    <location>
        <begin position="1"/>
        <end position="67"/>
    </location>
</feature>
<evidence type="ECO:0000313" key="7">
    <source>
        <dbReference type="Proteomes" id="UP001164746"/>
    </source>
</evidence>
<dbReference type="InterPro" id="IPR011990">
    <property type="entry name" value="TPR-like_helical_dom_sf"/>
</dbReference>
<evidence type="ECO:0000259" key="5">
    <source>
        <dbReference type="Pfam" id="PF00254"/>
    </source>
</evidence>
<dbReference type="PANTHER" id="PTHR46512">
    <property type="entry name" value="PEPTIDYLPROLYL ISOMERASE"/>
    <property type="match status" value="1"/>
</dbReference>
<gene>
    <name evidence="6" type="ORF">MAR_024575</name>
</gene>
<dbReference type="InterPro" id="IPR001179">
    <property type="entry name" value="PPIase_FKBP_dom"/>
</dbReference>
<dbReference type="SUPFAM" id="SSF54534">
    <property type="entry name" value="FKBP-like"/>
    <property type="match status" value="1"/>
</dbReference>